<evidence type="ECO:0000256" key="7">
    <source>
        <dbReference type="PIRNR" id="PIRNR016398"/>
    </source>
</evidence>
<dbReference type="STRING" id="1344418.A0A1D2VIV0"/>
<dbReference type="GO" id="GO:0003697">
    <property type="term" value="F:single-stranded DNA binding"/>
    <property type="evidence" value="ECO:0007669"/>
    <property type="project" value="EnsemblFungi"/>
</dbReference>
<dbReference type="Pfam" id="PF22254">
    <property type="entry name" value="TFA2_E-tether"/>
    <property type="match status" value="1"/>
</dbReference>
<keyword evidence="10" id="KW-1185">Reference proteome</keyword>
<dbReference type="PIRSF" id="PIRSF016398">
    <property type="entry name" value="TFIIE-beta"/>
    <property type="match status" value="1"/>
</dbReference>
<dbReference type="OrthoDB" id="5323195at2759"/>
<evidence type="ECO:0000256" key="5">
    <source>
        <dbReference type="ARBA" id="ARBA00023242"/>
    </source>
</evidence>
<dbReference type="RefSeq" id="XP_020047760.1">
    <property type="nucleotide sequence ID" value="XM_020193073.1"/>
</dbReference>
<evidence type="ECO:0000313" key="9">
    <source>
        <dbReference type="EMBL" id="ODV61453.1"/>
    </source>
</evidence>
<keyword evidence="4 7" id="KW-0804">Transcription</keyword>
<organism evidence="9 10">
    <name type="scientific">Ascoidea rubescens DSM 1968</name>
    <dbReference type="NCBI Taxonomy" id="1344418"/>
    <lineage>
        <taxon>Eukaryota</taxon>
        <taxon>Fungi</taxon>
        <taxon>Dikarya</taxon>
        <taxon>Ascomycota</taxon>
        <taxon>Saccharomycotina</taxon>
        <taxon>Saccharomycetes</taxon>
        <taxon>Ascoideaceae</taxon>
        <taxon>Ascoidea</taxon>
    </lineage>
</organism>
<dbReference type="Pfam" id="PF18121">
    <property type="entry name" value="TFA2_Winged_2"/>
    <property type="match status" value="1"/>
</dbReference>
<comment type="similarity">
    <text evidence="7">Belongs to the TFIIE beta subunit family.</text>
</comment>
<accession>A0A1D2VIV0</accession>
<dbReference type="GO" id="GO:0001097">
    <property type="term" value="F:TFIIH-class transcription factor complex binding"/>
    <property type="evidence" value="ECO:0007669"/>
    <property type="project" value="EnsemblFungi"/>
</dbReference>
<dbReference type="GO" id="GO:0000993">
    <property type="term" value="F:RNA polymerase II complex binding"/>
    <property type="evidence" value="ECO:0007669"/>
    <property type="project" value="EnsemblFungi"/>
</dbReference>
<dbReference type="Proteomes" id="UP000095038">
    <property type="component" value="Unassembled WGS sequence"/>
</dbReference>
<dbReference type="PROSITE" id="PS51351">
    <property type="entry name" value="TFIIE_BETA_C"/>
    <property type="match status" value="1"/>
</dbReference>
<evidence type="ECO:0000256" key="3">
    <source>
        <dbReference type="ARBA" id="ARBA00023125"/>
    </source>
</evidence>
<keyword evidence="2 7" id="KW-0805">Transcription regulation</keyword>
<dbReference type="InterPro" id="IPR003166">
    <property type="entry name" value="TFIIE_bsu_DNA-bd"/>
</dbReference>
<evidence type="ECO:0000256" key="6">
    <source>
        <dbReference type="ARBA" id="ARBA00025581"/>
    </source>
</evidence>
<dbReference type="EMBL" id="KV454479">
    <property type="protein sequence ID" value="ODV61453.1"/>
    <property type="molecule type" value="Genomic_DNA"/>
</dbReference>
<evidence type="ECO:0000259" key="8">
    <source>
        <dbReference type="PROSITE" id="PS51351"/>
    </source>
</evidence>
<comment type="subcellular location">
    <subcellularLocation>
        <location evidence="1 7">Nucleus</location>
    </subcellularLocation>
</comment>
<comment type="subunit">
    <text evidence="7">Tetramer of two alpha and two beta chains.</text>
</comment>
<evidence type="ECO:0000313" key="10">
    <source>
        <dbReference type="Proteomes" id="UP000095038"/>
    </source>
</evidence>
<comment type="function">
    <text evidence="6 7">Recruits TFIIH to the initiation complex and stimulates the RNA polymerase II C-terminal domain kinase and DNA-dependent ATPase activities of TFIIH. Both TFIIH and TFIIE are required for promoter clearance by RNA polymerase.</text>
</comment>
<sequence>MADLSQDHLAFLKKIRSTTSSTDIPRKLHTNNLKRTTSDLSSINANNAYNSTANFSNPYKKSKLDSIKNTNGSGSSVNVIKNKNPSFNSFETNNFNSITTTTEYSSGFLSVKLNEAVDTIKSQDKPVNINSLKKTINFDDIGALLPSLRKMERIRYDSVNNTIEYLSLHQIKTGDDLINYLKNLPTFKGTSVKELKDGWNSCLETIDSLEKQSKIIVQRTKKDNSPRLIWLNQGCSLGMIDEEFVKLWRSVPLPSPADLPKKLVELGQKPTSIDPATIKKVNPASEKKKSKKKKRNIITNTHMIGIFKDFK</sequence>
<reference evidence="10" key="1">
    <citation type="submission" date="2016-05" db="EMBL/GenBank/DDBJ databases">
        <title>Comparative genomics of biotechnologically important yeasts.</title>
        <authorList>
            <consortium name="DOE Joint Genome Institute"/>
            <person name="Riley R."/>
            <person name="Haridas S."/>
            <person name="Wolfe K.H."/>
            <person name="Lopes M.R."/>
            <person name="Hittinger C.T."/>
            <person name="Goker M."/>
            <person name="Salamov A."/>
            <person name="Wisecaver J."/>
            <person name="Long T.M."/>
            <person name="Aerts A.L."/>
            <person name="Barry K."/>
            <person name="Choi C."/>
            <person name="Clum A."/>
            <person name="Coughlan A.Y."/>
            <person name="Deshpande S."/>
            <person name="Douglass A.P."/>
            <person name="Hanson S.J."/>
            <person name="Klenk H.-P."/>
            <person name="Labutti K."/>
            <person name="Lapidus A."/>
            <person name="Lindquist E."/>
            <person name="Lipzen A."/>
            <person name="Meier-Kolthoff J.P."/>
            <person name="Ohm R.A."/>
            <person name="Otillar R.P."/>
            <person name="Pangilinan J."/>
            <person name="Peng Y."/>
            <person name="Rokas A."/>
            <person name="Rosa C.A."/>
            <person name="Scheuner C."/>
            <person name="Sibirny A.A."/>
            <person name="Slot J.C."/>
            <person name="Stielow J.B."/>
            <person name="Sun H."/>
            <person name="Kurtzman C.P."/>
            <person name="Blackwell M."/>
            <person name="Grigoriev I.V."/>
            <person name="Jeffries T.W."/>
        </authorList>
    </citation>
    <scope>NUCLEOTIDE SEQUENCE [LARGE SCALE GENOMIC DNA]</scope>
    <source>
        <strain evidence="10">DSM 1968</strain>
    </source>
</reference>
<dbReference type="GO" id="GO:0005673">
    <property type="term" value="C:transcription factor TFIIE complex"/>
    <property type="evidence" value="ECO:0007669"/>
    <property type="project" value="UniProtKB-UniRule"/>
</dbReference>
<dbReference type="GO" id="GO:0006367">
    <property type="term" value="P:transcription initiation at RNA polymerase II promoter"/>
    <property type="evidence" value="ECO:0007669"/>
    <property type="project" value="UniProtKB-UniRule"/>
</dbReference>
<evidence type="ECO:0000256" key="1">
    <source>
        <dbReference type="ARBA" id="ARBA00004123"/>
    </source>
</evidence>
<keyword evidence="5 7" id="KW-0539">Nucleus</keyword>
<dbReference type="InParanoid" id="A0A1D2VIV0"/>
<dbReference type="PANTHER" id="PTHR12716">
    <property type="entry name" value="TRANSCRIPTION INITIATION FACTOR IIE, BETA SUBUNIT"/>
    <property type="match status" value="1"/>
</dbReference>
<dbReference type="GO" id="GO:0097550">
    <property type="term" value="C:transcription preinitiation complex"/>
    <property type="evidence" value="ECO:0007669"/>
    <property type="project" value="EnsemblFungi"/>
</dbReference>
<dbReference type="AlphaFoldDB" id="A0A1D2VIV0"/>
<dbReference type="FunCoup" id="A0A1D2VIV0">
    <property type="interactions" value="488"/>
</dbReference>
<dbReference type="Pfam" id="PF02186">
    <property type="entry name" value="TFIIE_beta"/>
    <property type="match status" value="1"/>
</dbReference>
<protein>
    <recommendedName>
        <fullName evidence="7">Transcription initiation factor IIE subunit beta</fullName>
    </recommendedName>
</protein>
<dbReference type="PANTHER" id="PTHR12716:SF8">
    <property type="entry name" value="TRANSCRIPTION INITIATION FACTOR IIE SUBUNIT BETA"/>
    <property type="match status" value="1"/>
</dbReference>
<evidence type="ECO:0000256" key="4">
    <source>
        <dbReference type="ARBA" id="ARBA00023163"/>
    </source>
</evidence>
<dbReference type="GeneID" id="30966709"/>
<keyword evidence="3 7" id="KW-0238">DNA-binding</keyword>
<name>A0A1D2VIV0_9ASCO</name>
<dbReference type="InterPro" id="IPR054600">
    <property type="entry name" value="TFA2_E-tether"/>
</dbReference>
<dbReference type="InterPro" id="IPR016656">
    <property type="entry name" value="TFIIE-bsu"/>
</dbReference>
<proteinExistence type="inferred from homology"/>
<gene>
    <name evidence="9" type="ORF">ASCRUDRAFT_75466</name>
</gene>
<dbReference type="InterPro" id="IPR040501">
    <property type="entry name" value="TFA2_Winged_2"/>
</dbReference>
<feature type="domain" description="TFIIE beta" evidence="8">
    <location>
        <begin position="97"/>
        <end position="172"/>
    </location>
</feature>
<evidence type="ECO:0000256" key="2">
    <source>
        <dbReference type="ARBA" id="ARBA00023015"/>
    </source>
</evidence>